<dbReference type="RefSeq" id="WP_013181151.1">
    <property type="nucleotide sequence ID" value="NC_014225.1"/>
</dbReference>
<dbReference type="AlphaFoldDB" id="D6YTG2"/>
<accession>D6YTG2</accession>
<dbReference type="EMBL" id="CP001928">
    <property type="protein sequence ID" value="ADI37423.1"/>
    <property type="molecule type" value="Genomic_DNA"/>
</dbReference>
<dbReference type="HOGENOM" id="CLU_446837_0_0_0"/>
<dbReference type="Gene3D" id="1.20.245.10">
    <property type="entry name" value="Lipoxygenase-1, Domain 5"/>
    <property type="match status" value="1"/>
</dbReference>
<name>D6YTG2_WADCW</name>
<organism evidence="1 2">
    <name type="scientific">Waddlia chondrophila (strain ATCC VR-1470 / WSU 86-1044)</name>
    <dbReference type="NCBI Taxonomy" id="716544"/>
    <lineage>
        <taxon>Bacteria</taxon>
        <taxon>Pseudomonadati</taxon>
        <taxon>Chlamydiota</taxon>
        <taxon>Chlamydiia</taxon>
        <taxon>Parachlamydiales</taxon>
        <taxon>Waddliaceae</taxon>
        <taxon>Waddlia</taxon>
    </lineage>
</organism>
<dbReference type="eggNOG" id="ENOG5033TK8">
    <property type="taxonomic scope" value="Bacteria"/>
</dbReference>
<evidence type="ECO:0000313" key="2">
    <source>
        <dbReference type="Proteomes" id="UP000001505"/>
    </source>
</evidence>
<evidence type="ECO:0008006" key="3">
    <source>
        <dbReference type="Google" id="ProtNLM"/>
    </source>
</evidence>
<dbReference type="STRING" id="716544.wcw_0046"/>
<reference evidence="1 2" key="1">
    <citation type="journal article" date="2010" name="PLoS ONE">
        <title>The Waddlia genome: a window into chlamydial biology.</title>
        <authorList>
            <person name="Bertelli C."/>
            <person name="Collyn F."/>
            <person name="Croxatto A."/>
            <person name="Ruckert C."/>
            <person name="Polkinghorne A."/>
            <person name="Kebbi-Beghdadi C."/>
            <person name="Goesmann A."/>
            <person name="Vaughan L."/>
            <person name="Greub G."/>
        </authorList>
    </citation>
    <scope>NUCLEOTIDE SEQUENCE [LARGE SCALE GENOMIC DNA]</scope>
    <source>
        <strain evidence="2">ATCC VR-1470 / WSU 86-1044</strain>
    </source>
</reference>
<evidence type="ECO:0000313" key="1">
    <source>
        <dbReference type="EMBL" id="ADI37423.1"/>
    </source>
</evidence>
<protein>
    <recommendedName>
        <fullName evidence="3">Lipoxygenase domain-containing protein</fullName>
    </recommendedName>
</protein>
<sequence length="611" mass="70101">MNTVSTNVTSYSVEGILFHYDSDRAIKQHFHVYNEENVYLGHGKTGKDGRFYVEIRYPAALQQKITLIFRLCREDNPVHRHEKLRKDEVLCRHFSFYKGRTEVAQTVETFVLDKLKKDLGEVHLERPYKKEQVPLRYKVNIATASVASQVTAFLEKIKEKMDFFDTHDIDDVIKAFGFSSTELTSENTWKMITNGICPIYLKEEEEHYVAEVDWSRYEFDKLQALADIKVWFKKSVESDPVMDRIEVRFRETLEPSSRPEDYTPIQTYSPDQENFEEGLRIANCAFHVFGQTVFHLGIGHIYGANAAIAAFDYLPGHPLGSLLLPHCHFIRKISKEIGGPIIFEEDGVLNVSALSVNGIASLISDALASLDPFSFKPRSPINDNHTFAKVQKHHFEVLKSAVKEYFDENWDQMVKDWAPVHGFFRRMFKNSPSYRPWGEENSAKFKWRDSSELGDCRDEQLPPRVTYRSTDEGVRSFRLVAADEHVPLPGDREFIEHFVVDFIHHVTIWHSWIHRSQYLSSESSPSVADVNFAPLSLSFYGKGDYGGISMEDAIHQLEIASVFSRFNVGNYALVDGEGVYSGIIKKVKEAAKGYFSLGIDPFQEIQVSTVI</sequence>
<dbReference type="OrthoDB" id="20065at2"/>
<keyword evidence="2" id="KW-1185">Reference proteome</keyword>
<gene>
    <name evidence="1" type="ordered locus">wcw_0046</name>
</gene>
<dbReference type="Proteomes" id="UP000001505">
    <property type="component" value="Chromosome"/>
</dbReference>
<dbReference type="KEGG" id="wch:wcw_0046"/>
<proteinExistence type="predicted"/>